<reference evidence="4" key="1">
    <citation type="journal article" date="2019" name="Int. J. Syst. Evol. Microbiol.">
        <title>The Global Catalogue of Microorganisms (GCM) 10K type strain sequencing project: providing services to taxonomists for standard genome sequencing and annotation.</title>
        <authorList>
            <consortium name="The Broad Institute Genomics Platform"/>
            <consortium name="The Broad Institute Genome Sequencing Center for Infectious Disease"/>
            <person name="Wu L."/>
            <person name="Ma J."/>
        </authorList>
    </citation>
    <scope>NUCLEOTIDE SEQUENCE [LARGE SCALE GENOMIC DNA]</scope>
    <source>
        <strain evidence="4">TISTR 1827</strain>
    </source>
</reference>
<feature type="coiled-coil region" evidence="2">
    <location>
        <begin position="26"/>
        <end position="67"/>
    </location>
</feature>
<evidence type="ECO:0000256" key="2">
    <source>
        <dbReference type="SAM" id="Coils"/>
    </source>
</evidence>
<proteinExistence type="inferred from homology"/>
<dbReference type="Proteomes" id="UP001597493">
    <property type="component" value="Unassembled WGS sequence"/>
</dbReference>
<accession>A0ABW5QTU6</accession>
<evidence type="ECO:0000313" key="4">
    <source>
        <dbReference type="Proteomes" id="UP001597493"/>
    </source>
</evidence>
<protein>
    <submittedName>
        <fullName evidence="3">PspA/IM30 family protein</fullName>
    </submittedName>
</protein>
<gene>
    <name evidence="3" type="ORF">ACFSW5_04385</name>
</gene>
<dbReference type="PANTHER" id="PTHR31088:SF6">
    <property type="entry name" value="PHAGE SHOCK PROTEIN A"/>
    <property type="match status" value="1"/>
</dbReference>
<dbReference type="RefSeq" id="WP_379270191.1">
    <property type="nucleotide sequence ID" value="NZ_JBHUGT010000020.1"/>
</dbReference>
<evidence type="ECO:0000313" key="3">
    <source>
        <dbReference type="EMBL" id="MFD2659500.1"/>
    </source>
</evidence>
<name>A0ABW5QTU6_9BACL</name>
<comment type="caution">
    <text evidence="3">The sequence shown here is derived from an EMBL/GenBank/DDBJ whole genome shotgun (WGS) entry which is preliminary data.</text>
</comment>
<sequence length="216" mass="24162">MSILKRVVTMTKAAANEMLDKMENPVMMMNQYLRDLEEEIAQAEQGAARQQAQARYLEAKREEQSRQAHYYEEKALQAAAENREAEARTALEAKLLYEQQAEESAKLIELAKQAALELSQRADSLKEERTRLQEKRTELAARASKAAFVPGSQAPDALHGSSAVKGFERIEQKIMEWEAARELAKPTAGGAPSASAVRSERVEEELKRLMKKASNG</sequence>
<keyword evidence="4" id="KW-1185">Reference proteome</keyword>
<feature type="coiled-coil region" evidence="2">
    <location>
        <begin position="108"/>
        <end position="142"/>
    </location>
</feature>
<organism evidence="3 4">
    <name type="scientific">Paenibacillus thailandensis</name>
    <dbReference type="NCBI Taxonomy" id="393250"/>
    <lineage>
        <taxon>Bacteria</taxon>
        <taxon>Bacillati</taxon>
        <taxon>Bacillota</taxon>
        <taxon>Bacilli</taxon>
        <taxon>Bacillales</taxon>
        <taxon>Paenibacillaceae</taxon>
        <taxon>Paenibacillus</taxon>
    </lineage>
</organism>
<keyword evidence="2" id="KW-0175">Coiled coil</keyword>
<comment type="similarity">
    <text evidence="1">Belongs to the PspA/Vipp/IM30 family.</text>
</comment>
<dbReference type="EMBL" id="JBHUMY010000004">
    <property type="protein sequence ID" value="MFD2659500.1"/>
    <property type="molecule type" value="Genomic_DNA"/>
</dbReference>
<dbReference type="InterPro" id="IPR007157">
    <property type="entry name" value="PspA_VIPP1"/>
</dbReference>
<dbReference type="PANTHER" id="PTHR31088">
    <property type="entry name" value="MEMBRANE-ASSOCIATED PROTEIN VIPP1, CHLOROPLASTIC"/>
    <property type="match status" value="1"/>
</dbReference>
<dbReference type="Pfam" id="PF04012">
    <property type="entry name" value="PspA_IM30"/>
    <property type="match status" value="1"/>
</dbReference>
<evidence type="ECO:0000256" key="1">
    <source>
        <dbReference type="ARBA" id="ARBA00043985"/>
    </source>
</evidence>